<dbReference type="KEGG" id="pman:OU5_3013"/>
<dbReference type="AlphaFoldDB" id="A0A024EBA9"/>
<reference evidence="1 2" key="1">
    <citation type="journal article" date="2012" name="J. Bacteriol.">
        <title>Genome sequence of cold-adapted Pseudomonas mandelii strain JR-1.</title>
        <authorList>
            <person name="Jang S.H."/>
            <person name="Kim J."/>
            <person name="Kim J."/>
            <person name="Hong S."/>
            <person name="Lee C."/>
        </authorList>
    </citation>
    <scope>NUCLEOTIDE SEQUENCE [LARGE SCALE GENOMIC DNA]</scope>
    <source>
        <strain evidence="1 2">JR-1</strain>
    </source>
</reference>
<evidence type="ECO:0000313" key="2">
    <source>
        <dbReference type="Proteomes" id="UP000026913"/>
    </source>
</evidence>
<gene>
    <name evidence="1" type="ORF">OU5_3013</name>
</gene>
<accession>A0A024EBA9</accession>
<organism evidence="1 2">
    <name type="scientific">Pseudomonas mandelii JR-1</name>
    <dbReference type="NCBI Taxonomy" id="1147786"/>
    <lineage>
        <taxon>Bacteria</taxon>
        <taxon>Pseudomonadati</taxon>
        <taxon>Pseudomonadota</taxon>
        <taxon>Gammaproteobacteria</taxon>
        <taxon>Pseudomonadales</taxon>
        <taxon>Pseudomonadaceae</taxon>
        <taxon>Pseudomonas</taxon>
    </lineage>
</organism>
<evidence type="ECO:0000313" key="1">
    <source>
        <dbReference type="EMBL" id="AHZ70092.1"/>
    </source>
</evidence>
<dbReference type="Proteomes" id="UP000026913">
    <property type="component" value="Chromosome"/>
</dbReference>
<dbReference type="HOGENOM" id="CLU_3315576_0_0_6"/>
<sequence length="39" mass="4481">MLFVLTSSRAGSLPHWICEHLTLWERACSRLDFSSSKKS</sequence>
<proteinExistence type="predicted"/>
<name>A0A024EBA9_9PSED</name>
<protein>
    <submittedName>
        <fullName evidence="1">Uncharacterized protein</fullName>
    </submittedName>
</protein>
<dbReference type="EMBL" id="CP005960">
    <property type="protein sequence ID" value="AHZ70092.1"/>
    <property type="molecule type" value="Genomic_DNA"/>
</dbReference>